<evidence type="ECO:0000313" key="1">
    <source>
        <dbReference type="EMBL" id="KAJ4442645.1"/>
    </source>
</evidence>
<reference evidence="1 2" key="1">
    <citation type="journal article" date="2022" name="Allergy">
        <title>Genome assembly and annotation of Periplaneta americana reveal a comprehensive cockroach allergen profile.</title>
        <authorList>
            <person name="Wang L."/>
            <person name="Xiong Q."/>
            <person name="Saelim N."/>
            <person name="Wang L."/>
            <person name="Nong W."/>
            <person name="Wan A.T."/>
            <person name="Shi M."/>
            <person name="Liu X."/>
            <person name="Cao Q."/>
            <person name="Hui J.H.L."/>
            <person name="Sookrung N."/>
            <person name="Leung T.F."/>
            <person name="Tungtrongchitr A."/>
            <person name="Tsui S.K.W."/>
        </authorList>
    </citation>
    <scope>NUCLEOTIDE SEQUENCE [LARGE SCALE GENOMIC DNA]</scope>
    <source>
        <strain evidence="1">PWHHKU_190912</strain>
    </source>
</reference>
<dbReference type="Proteomes" id="UP001148838">
    <property type="component" value="Unassembled WGS sequence"/>
</dbReference>
<accession>A0ABQ8T809</accession>
<name>A0ABQ8T809_PERAM</name>
<proteinExistence type="predicted"/>
<dbReference type="EMBL" id="JAJSOF020000013">
    <property type="protein sequence ID" value="KAJ4442645.1"/>
    <property type="molecule type" value="Genomic_DNA"/>
</dbReference>
<evidence type="ECO:0000313" key="2">
    <source>
        <dbReference type="Proteomes" id="UP001148838"/>
    </source>
</evidence>
<sequence length="131" mass="14681">MAGLCEGDNEPLGSLKANKAQEVWPDCQRRIHECHPGHPSNLDIHRIWAYNRPKRPKSALVKSINQSGTSKRTMLLVIPGNEALRLVRCAFWLVNTVANQELLAGPDRLDVVPHQFVPEEDGRASRRKLGS</sequence>
<keyword evidence="2" id="KW-1185">Reference proteome</keyword>
<protein>
    <submittedName>
        <fullName evidence="1">Uncharacterized protein</fullName>
    </submittedName>
</protein>
<organism evidence="1 2">
    <name type="scientific">Periplaneta americana</name>
    <name type="common">American cockroach</name>
    <name type="synonym">Blatta americana</name>
    <dbReference type="NCBI Taxonomy" id="6978"/>
    <lineage>
        <taxon>Eukaryota</taxon>
        <taxon>Metazoa</taxon>
        <taxon>Ecdysozoa</taxon>
        <taxon>Arthropoda</taxon>
        <taxon>Hexapoda</taxon>
        <taxon>Insecta</taxon>
        <taxon>Pterygota</taxon>
        <taxon>Neoptera</taxon>
        <taxon>Polyneoptera</taxon>
        <taxon>Dictyoptera</taxon>
        <taxon>Blattodea</taxon>
        <taxon>Blattoidea</taxon>
        <taxon>Blattidae</taxon>
        <taxon>Blattinae</taxon>
        <taxon>Periplaneta</taxon>
    </lineage>
</organism>
<comment type="caution">
    <text evidence="1">The sequence shown here is derived from an EMBL/GenBank/DDBJ whole genome shotgun (WGS) entry which is preliminary data.</text>
</comment>
<gene>
    <name evidence="1" type="ORF">ANN_04234</name>
</gene>